<evidence type="ECO:0000313" key="6">
    <source>
        <dbReference type="EMBL" id="MET3657747.1"/>
    </source>
</evidence>
<dbReference type="PROSITE" id="PS50975">
    <property type="entry name" value="ATP_GRASP"/>
    <property type="match status" value="1"/>
</dbReference>
<evidence type="ECO:0000256" key="1">
    <source>
        <dbReference type="ARBA" id="ARBA00022598"/>
    </source>
</evidence>
<evidence type="ECO:0000256" key="4">
    <source>
        <dbReference type="PROSITE-ProRule" id="PRU00409"/>
    </source>
</evidence>
<dbReference type="RefSeq" id="WP_354313492.1">
    <property type="nucleotide sequence ID" value="NZ_JBEPME010000004.1"/>
</dbReference>
<organism evidence="6 7">
    <name type="scientific">Sporosarcina psychrophila</name>
    <name type="common">Bacillus psychrophilus</name>
    <dbReference type="NCBI Taxonomy" id="1476"/>
    <lineage>
        <taxon>Bacteria</taxon>
        <taxon>Bacillati</taxon>
        <taxon>Bacillota</taxon>
        <taxon>Bacilli</taxon>
        <taxon>Bacillales</taxon>
        <taxon>Caryophanaceae</taxon>
        <taxon>Sporosarcina</taxon>
    </lineage>
</organism>
<dbReference type="EMBL" id="JBEPME010000004">
    <property type="protein sequence ID" value="MET3657747.1"/>
    <property type="molecule type" value="Genomic_DNA"/>
</dbReference>
<keyword evidence="3 4" id="KW-0067">ATP-binding</keyword>
<protein>
    <recommendedName>
        <fullName evidence="5">ATP-grasp domain-containing protein</fullName>
    </recommendedName>
</protein>
<dbReference type="Pfam" id="PF13535">
    <property type="entry name" value="ATP-grasp_4"/>
    <property type="match status" value="1"/>
</dbReference>
<comment type="caution">
    <text evidence="6">The sequence shown here is derived from an EMBL/GenBank/DDBJ whole genome shotgun (WGS) entry which is preliminary data.</text>
</comment>
<evidence type="ECO:0000313" key="7">
    <source>
        <dbReference type="Proteomes" id="UP001549104"/>
    </source>
</evidence>
<dbReference type="InterPro" id="IPR052032">
    <property type="entry name" value="ATP-dep_AA_Ligase"/>
</dbReference>
<name>A0ABV2K9I8_SPOPS</name>
<accession>A0ABV2K9I8</accession>
<dbReference type="SUPFAM" id="SSF56059">
    <property type="entry name" value="Glutathione synthetase ATP-binding domain-like"/>
    <property type="match status" value="1"/>
</dbReference>
<dbReference type="InterPro" id="IPR011761">
    <property type="entry name" value="ATP-grasp"/>
</dbReference>
<proteinExistence type="predicted"/>
<keyword evidence="1" id="KW-0436">Ligase</keyword>
<gene>
    <name evidence="6" type="ORF">ABIC55_002844</name>
</gene>
<dbReference type="PANTHER" id="PTHR43585">
    <property type="entry name" value="FUMIPYRROLE BIOSYNTHESIS PROTEIN C"/>
    <property type="match status" value="1"/>
</dbReference>
<sequence>MIILDKPYVSTLLSSTLQQLGTPVLKIGDVQIPEEEKLDLLEETLFFEQLEKSSAPLLFNSENGLAMLMNYLPESKFAEWTSLFKNKAEFRRRMTKIYPSFYFREVSIQDLYEIPLESIPFPIIIKPVIGYSSVGVYRIDCIEDWHHTVEKLKVDINDSASAYPTDVIDSQTVILEELIQGDEYAIDAYFTKEGKPVILNLFKRMFANDKDMSDRIYYTSKSVLRETLAPISDFLERLGNIEALASFPLHFEVRITKEGQVVPIEVNPFRFAGIGTTELGVHAYGVNVYDYYFNQLKPNWEEKIEAMDNAIYSFLCAEFDPSISLELIRGVDHESFKQQFNEILDYRYMDYKEYPIFSVVFFKHHTFDENKRLLTLELSNFISLYEPQLV</sequence>
<evidence type="ECO:0000256" key="3">
    <source>
        <dbReference type="ARBA" id="ARBA00022840"/>
    </source>
</evidence>
<keyword evidence="7" id="KW-1185">Reference proteome</keyword>
<reference evidence="6 7" key="1">
    <citation type="submission" date="2024-06" db="EMBL/GenBank/DDBJ databases">
        <title>Sorghum-associated microbial communities from plants grown in Nebraska, USA.</title>
        <authorList>
            <person name="Schachtman D."/>
        </authorList>
    </citation>
    <scope>NUCLEOTIDE SEQUENCE [LARGE SCALE GENOMIC DNA]</scope>
    <source>
        <strain evidence="6 7">1288</strain>
    </source>
</reference>
<dbReference type="PANTHER" id="PTHR43585:SF2">
    <property type="entry name" value="ATP-GRASP ENZYME FSQD"/>
    <property type="match status" value="1"/>
</dbReference>
<keyword evidence="2 4" id="KW-0547">Nucleotide-binding</keyword>
<feature type="domain" description="ATP-grasp" evidence="5">
    <location>
        <begin position="87"/>
        <end position="297"/>
    </location>
</feature>
<evidence type="ECO:0000259" key="5">
    <source>
        <dbReference type="PROSITE" id="PS50975"/>
    </source>
</evidence>
<dbReference type="Gene3D" id="3.30.470.20">
    <property type="entry name" value="ATP-grasp fold, B domain"/>
    <property type="match status" value="1"/>
</dbReference>
<evidence type="ECO:0000256" key="2">
    <source>
        <dbReference type="ARBA" id="ARBA00022741"/>
    </source>
</evidence>
<dbReference type="Proteomes" id="UP001549104">
    <property type="component" value="Unassembled WGS sequence"/>
</dbReference>